<dbReference type="HOGENOM" id="CLU_921881_0_0_1"/>
<gene>
    <name evidence="2" type="ORF">M422DRAFT_49511</name>
</gene>
<sequence length="302" mass="32483">MALVKCLSVAEQQTHEGYQGLCLVWGASGNPFLTISQMAEQGIKCCEADQLDEDPKERTSTNAGKCKPVEVEDGDGKPAELKSTKAGKCKADVVKGSSDEPVAVPEPKAKKAKLFQKPLVKQVNMHEAANKAKKARLVKEPKLKAWVSDNDNANENRPVEDNNAGAGPSDEGQHHWGAHVVALVPPAAATAMADPAVLSAPSQLPTSSGTQGFPLSLPLQGLPGMNLEVIIATTVQSQVEQQVQQMMQRQQECQSQCTYVATITVTLTGALDVQRQIEEILMGRQEESGDWRYGQKVTGVFK</sequence>
<feature type="region of interest" description="Disordered" evidence="1">
    <location>
        <begin position="52"/>
        <end position="83"/>
    </location>
</feature>
<proteinExistence type="predicted"/>
<evidence type="ECO:0000256" key="1">
    <source>
        <dbReference type="SAM" id="MobiDB-lite"/>
    </source>
</evidence>
<feature type="compositionally biased region" description="Basic and acidic residues" evidence="1">
    <location>
        <begin position="67"/>
        <end position="83"/>
    </location>
</feature>
<keyword evidence="3" id="KW-1185">Reference proteome</keyword>
<protein>
    <submittedName>
        <fullName evidence="2">Uncharacterized protein</fullName>
    </submittedName>
</protein>
<dbReference type="AlphaFoldDB" id="A0A0C9UY54"/>
<feature type="region of interest" description="Disordered" evidence="1">
    <location>
        <begin position="146"/>
        <end position="173"/>
    </location>
</feature>
<dbReference type="Proteomes" id="UP000054279">
    <property type="component" value="Unassembled WGS sequence"/>
</dbReference>
<organism evidence="2 3">
    <name type="scientific">Sphaerobolus stellatus (strain SS14)</name>
    <dbReference type="NCBI Taxonomy" id="990650"/>
    <lineage>
        <taxon>Eukaryota</taxon>
        <taxon>Fungi</taxon>
        <taxon>Dikarya</taxon>
        <taxon>Basidiomycota</taxon>
        <taxon>Agaricomycotina</taxon>
        <taxon>Agaricomycetes</taxon>
        <taxon>Phallomycetidae</taxon>
        <taxon>Geastrales</taxon>
        <taxon>Sphaerobolaceae</taxon>
        <taxon>Sphaerobolus</taxon>
    </lineage>
</organism>
<evidence type="ECO:0000313" key="3">
    <source>
        <dbReference type="Proteomes" id="UP000054279"/>
    </source>
</evidence>
<dbReference type="EMBL" id="KN837149">
    <property type="protein sequence ID" value="KIJ39824.1"/>
    <property type="molecule type" value="Genomic_DNA"/>
</dbReference>
<accession>A0A0C9UY54</accession>
<name>A0A0C9UY54_SPHS4</name>
<evidence type="ECO:0000313" key="2">
    <source>
        <dbReference type="EMBL" id="KIJ39824.1"/>
    </source>
</evidence>
<reference evidence="2 3" key="1">
    <citation type="submission" date="2014-06" db="EMBL/GenBank/DDBJ databases">
        <title>Evolutionary Origins and Diversification of the Mycorrhizal Mutualists.</title>
        <authorList>
            <consortium name="DOE Joint Genome Institute"/>
            <consortium name="Mycorrhizal Genomics Consortium"/>
            <person name="Kohler A."/>
            <person name="Kuo A."/>
            <person name="Nagy L.G."/>
            <person name="Floudas D."/>
            <person name="Copeland A."/>
            <person name="Barry K.W."/>
            <person name="Cichocki N."/>
            <person name="Veneault-Fourrey C."/>
            <person name="LaButti K."/>
            <person name="Lindquist E.A."/>
            <person name="Lipzen A."/>
            <person name="Lundell T."/>
            <person name="Morin E."/>
            <person name="Murat C."/>
            <person name="Riley R."/>
            <person name="Ohm R."/>
            <person name="Sun H."/>
            <person name="Tunlid A."/>
            <person name="Henrissat B."/>
            <person name="Grigoriev I.V."/>
            <person name="Hibbett D.S."/>
            <person name="Martin F."/>
        </authorList>
    </citation>
    <scope>NUCLEOTIDE SEQUENCE [LARGE SCALE GENOMIC DNA]</scope>
    <source>
        <strain evidence="2 3">SS14</strain>
    </source>
</reference>